<dbReference type="AlphaFoldDB" id="F5Y8S4"/>
<dbReference type="STRING" id="545695.TREAZ_2182"/>
<dbReference type="GO" id="GO:0006808">
    <property type="term" value="P:regulation of nitrogen utilization"/>
    <property type="evidence" value="ECO:0007669"/>
    <property type="project" value="InterPro"/>
</dbReference>
<organism evidence="1 2">
    <name type="scientific">Leadbettera azotonutricia (strain ATCC BAA-888 / DSM 13862 / ZAS-9)</name>
    <name type="common">Treponema azotonutricium</name>
    <dbReference type="NCBI Taxonomy" id="545695"/>
    <lineage>
        <taxon>Bacteria</taxon>
        <taxon>Pseudomonadati</taxon>
        <taxon>Spirochaetota</taxon>
        <taxon>Spirochaetia</taxon>
        <taxon>Spirochaetales</taxon>
        <taxon>Breznakiellaceae</taxon>
        <taxon>Leadbettera</taxon>
    </lineage>
</organism>
<dbReference type="eggNOG" id="COG0347">
    <property type="taxonomic scope" value="Bacteria"/>
</dbReference>
<dbReference type="InterPro" id="IPR002187">
    <property type="entry name" value="N-reg_PII"/>
</dbReference>
<dbReference type="EMBL" id="CP001841">
    <property type="protein sequence ID" value="AEF80658.1"/>
    <property type="molecule type" value="Genomic_DNA"/>
</dbReference>
<keyword evidence="2" id="KW-1185">Reference proteome</keyword>
<dbReference type="InterPro" id="IPR011322">
    <property type="entry name" value="N-reg_PII-like_a/b"/>
</dbReference>
<reference evidence="1 2" key="2">
    <citation type="journal article" date="2011" name="ISME J.">
        <title>RNA-seq reveals cooperative metabolic interactions between two termite-gut spirochete species in co-culture.</title>
        <authorList>
            <person name="Rosenthal A.Z."/>
            <person name="Matson E.G."/>
            <person name="Eldar A."/>
            <person name="Leadbetter J.R."/>
        </authorList>
    </citation>
    <scope>NUCLEOTIDE SEQUENCE [LARGE SCALE GENOMIC DNA]</scope>
    <source>
        <strain evidence="2">ATCC BAA-888 / DSM 13862 / ZAS-9</strain>
    </source>
</reference>
<proteinExistence type="predicted"/>
<evidence type="ECO:0008006" key="3">
    <source>
        <dbReference type="Google" id="ProtNLM"/>
    </source>
</evidence>
<dbReference type="SMART" id="SM00938">
    <property type="entry name" value="P-II"/>
    <property type="match status" value="1"/>
</dbReference>
<reference evidence="2" key="1">
    <citation type="submission" date="2009-12" db="EMBL/GenBank/DDBJ databases">
        <title>Complete sequence of Treponema azotonutricium strain ZAS-9.</title>
        <authorList>
            <person name="Tetu S.G."/>
            <person name="Matson E."/>
            <person name="Ren Q."/>
            <person name="Seshadri R."/>
            <person name="Elbourne L."/>
            <person name="Hassan K.A."/>
            <person name="Durkin A."/>
            <person name="Radune D."/>
            <person name="Mohamoud Y."/>
            <person name="Shay R."/>
            <person name="Jin S."/>
            <person name="Zhang X."/>
            <person name="Lucey K."/>
            <person name="Ballor N.R."/>
            <person name="Ottesen E."/>
            <person name="Rosenthal R."/>
            <person name="Allen A."/>
            <person name="Leadbetter J.R."/>
            <person name="Paulsen I.T."/>
        </authorList>
    </citation>
    <scope>NUCLEOTIDE SEQUENCE [LARGE SCALE GENOMIC DNA]</scope>
    <source>
        <strain evidence="2">ATCC BAA-888 / DSM 13862 / ZAS-9</strain>
    </source>
</reference>
<evidence type="ECO:0000313" key="2">
    <source>
        <dbReference type="Proteomes" id="UP000009222"/>
    </source>
</evidence>
<name>F5Y8S4_LEAAZ</name>
<dbReference type="InterPro" id="IPR015867">
    <property type="entry name" value="N-reg_PII/ATP_PRibTrfase_C"/>
</dbReference>
<dbReference type="KEGG" id="taz:TREAZ_2182"/>
<dbReference type="HOGENOM" id="CLU_102878_0_0_12"/>
<dbReference type="PROSITE" id="PS51343">
    <property type="entry name" value="PII_GLNB_DOM"/>
    <property type="match status" value="1"/>
</dbReference>
<dbReference type="RefSeq" id="WP_015709868.1">
    <property type="nucleotide sequence ID" value="NC_015577.1"/>
</dbReference>
<sequence>MAKNKTGGFKFPFKLPIFRKFGHDEKPAEQAQNVDKSPPLLKLVFFIVDWSKTQIISNVFEEEKVRFHFISKATGTARTEILDLLGIGSSEKALVLCLEQEVLVPVLLKEVRKKLGFHNPGAGIAFTVPLSGINTPLLRVFKESIHQNEKIVFEKQGGAPMAAETKSEINNDLIIAVINRGYSEEFMTAAREAGAIGGTVIDARGLSHEGPVKFFGVSVQDEKEVVLILTNREKKVPIMQAVSQTCGLASKAEGLVFALPVDSVLGLSFE</sequence>
<protein>
    <recommendedName>
        <fullName evidence="3">Nitrogen regulatory protein P-II</fullName>
    </recommendedName>
</protein>
<dbReference type="GO" id="GO:0030234">
    <property type="term" value="F:enzyme regulator activity"/>
    <property type="evidence" value="ECO:0007669"/>
    <property type="project" value="InterPro"/>
</dbReference>
<dbReference type="InParanoid" id="F5Y8S4"/>
<dbReference type="Gene3D" id="3.30.70.120">
    <property type="match status" value="1"/>
</dbReference>
<dbReference type="SUPFAM" id="SSF54913">
    <property type="entry name" value="GlnB-like"/>
    <property type="match status" value="2"/>
</dbReference>
<accession>F5Y8S4</accession>
<evidence type="ECO:0000313" key="1">
    <source>
        <dbReference type="EMBL" id="AEF80658.1"/>
    </source>
</evidence>
<gene>
    <name evidence="1" type="ordered locus">TREAZ_2182</name>
</gene>
<dbReference type="Proteomes" id="UP000009222">
    <property type="component" value="Chromosome"/>
</dbReference>